<proteinExistence type="predicted"/>
<reference evidence="1 2" key="1">
    <citation type="submission" date="2020-02" db="EMBL/GenBank/DDBJ databases">
        <title>Draft genome sequence of Haematococcus lacustris strain NIES-144.</title>
        <authorList>
            <person name="Morimoto D."/>
            <person name="Nakagawa S."/>
            <person name="Yoshida T."/>
            <person name="Sawayama S."/>
        </authorList>
    </citation>
    <scope>NUCLEOTIDE SEQUENCE [LARGE SCALE GENOMIC DNA]</scope>
    <source>
        <strain evidence="1 2">NIES-144</strain>
    </source>
</reference>
<accession>A0A699ZH60</accession>
<name>A0A699ZH60_HAELA</name>
<protein>
    <submittedName>
        <fullName evidence="1">Uncharacterized protein</fullName>
    </submittedName>
</protein>
<comment type="caution">
    <text evidence="1">The sequence shown here is derived from an EMBL/GenBank/DDBJ whole genome shotgun (WGS) entry which is preliminary data.</text>
</comment>
<evidence type="ECO:0000313" key="2">
    <source>
        <dbReference type="Proteomes" id="UP000485058"/>
    </source>
</evidence>
<evidence type="ECO:0000313" key="1">
    <source>
        <dbReference type="EMBL" id="GFH21913.1"/>
    </source>
</evidence>
<sequence length="111" mass="10684">MQPHPLLSPLGMQGGACWGGCCQVLQLKLDVVIPPLSVVASLDQAAVMLHLAPAGVRVLLLLLLSEGSSAAGLLPEGSAAGPAAGLLPDASAAGPAAGPAVGLLPEVPGGV</sequence>
<gene>
    <name evidence="1" type="ORF">HaLaN_19295</name>
</gene>
<dbReference type="EMBL" id="BLLF01001929">
    <property type="protein sequence ID" value="GFH21913.1"/>
    <property type="molecule type" value="Genomic_DNA"/>
</dbReference>
<organism evidence="1 2">
    <name type="scientific">Haematococcus lacustris</name>
    <name type="common">Green alga</name>
    <name type="synonym">Haematococcus pluvialis</name>
    <dbReference type="NCBI Taxonomy" id="44745"/>
    <lineage>
        <taxon>Eukaryota</taxon>
        <taxon>Viridiplantae</taxon>
        <taxon>Chlorophyta</taxon>
        <taxon>core chlorophytes</taxon>
        <taxon>Chlorophyceae</taxon>
        <taxon>CS clade</taxon>
        <taxon>Chlamydomonadales</taxon>
        <taxon>Haematococcaceae</taxon>
        <taxon>Haematococcus</taxon>
    </lineage>
</organism>
<dbReference type="AlphaFoldDB" id="A0A699ZH60"/>
<dbReference type="Proteomes" id="UP000485058">
    <property type="component" value="Unassembled WGS sequence"/>
</dbReference>
<keyword evidence="2" id="KW-1185">Reference proteome</keyword>